<name>A0A4Y2JH46_ARAVE</name>
<dbReference type="EMBL" id="BGPR01003523">
    <property type="protein sequence ID" value="GBM89215.1"/>
    <property type="molecule type" value="Genomic_DNA"/>
</dbReference>
<dbReference type="Gene3D" id="3.30.420.10">
    <property type="entry name" value="Ribonuclease H-like superfamily/Ribonuclease H"/>
    <property type="match status" value="1"/>
</dbReference>
<dbReference type="GO" id="GO:0004523">
    <property type="term" value="F:RNA-DNA hybrid ribonuclease activity"/>
    <property type="evidence" value="ECO:0007669"/>
    <property type="project" value="InterPro"/>
</dbReference>
<dbReference type="InterPro" id="IPR002156">
    <property type="entry name" value="RNaseH_domain"/>
</dbReference>
<proteinExistence type="predicted"/>
<evidence type="ECO:0000259" key="1">
    <source>
        <dbReference type="Pfam" id="PF00075"/>
    </source>
</evidence>
<organism evidence="2 3">
    <name type="scientific">Araneus ventricosus</name>
    <name type="common">Orbweaver spider</name>
    <name type="synonym">Epeira ventricosa</name>
    <dbReference type="NCBI Taxonomy" id="182803"/>
    <lineage>
        <taxon>Eukaryota</taxon>
        <taxon>Metazoa</taxon>
        <taxon>Ecdysozoa</taxon>
        <taxon>Arthropoda</taxon>
        <taxon>Chelicerata</taxon>
        <taxon>Arachnida</taxon>
        <taxon>Araneae</taxon>
        <taxon>Araneomorphae</taxon>
        <taxon>Entelegynae</taxon>
        <taxon>Araneoidea</taxon>
        <taxon>Araneidae</taxon>
        <taxon>Araneus</taxon>
    </lineage>
</organism>
<dbReference type="OrthoDB" id="6437659at2759"/>
<dbReference type="InterPro" id="IPR036397">
    <property type="entry name" value="RNaseH_sf"/>
</dbReference>
<dbReference type="GO" id="GO:0003676">
    <property type="term" value="F:nucleic acid binding"/>
    <property type="evidence" value="ECO:0007669"/>
    <property type="project" value="InterPro"/>
</dbReference>
<protein>
    <recommendedName>
        <fullName evidence="1">RNase H type-1 domain-containing protein</fullName>
    </recommendedName>
</protein>
<keyword evidence="3" id="KW-1185">Reference proteome</keyword>
<dbReference type="SUPFAM" id="SSF53098">
    <property type="entry name" value="Ribonuclease H-like"/>
    <property type="match status" value="1"/>
</dbReference>
<dbReference type="Proteomes" id="UP000499080">
    <property type="component" value="Unassembled WGS sequence"/>
</dbReference>
<evidence type="ECO:0000313" key="2">
    <source>
        <dbReference type="EMBL" id="GBM89215.1"/>
    </source>
</evidence>
<feature type="domain" description="RNase H type-1" evidence="1">
    <location>
        <begin position="22"/>
        <end position="108"/>
    </location>
</feature>
<evidence type="ECO:0000313" key="3">
    <source>
        <dbReference type="Proteomes" id="UP000499080"/>
    </source>
</evidence>
<gene>
    <name evidence="2" type="ORF">AVEN_117329_1</name>
</gene>
<accession>A0A4Y2JH46</accession>
<dbReference type="AlphaFoldDB" id="A0A4Y2JH46"/>
<comment type="caution">
    <text evidence="2">The sequence shown here is derived from an EMBL/GenBank/DDBJ whole genome shotgun (WGS) entry which is preliminary data.</text>
</comment>
<dbReference type="InterPro" id="IPR012337">
    <property type="entry name" value="RNaseH-like_sf"/>
</dbReference>
<sequence length="113" mass="12801">MKSHKESKVHPIERQLKSRKINNQTGSAYCAISNEVVIKTWKVKLSPANTVFQAEILALKAAIKWVITANEKVNIWSDSEYSLQALKTLYVKSKKELGTNELSRKCQNQARLG</sequence>
<dbReference type="Pfam" id="PF00075">
    <property type="entry name" value="RNase_H"/>
    <property type="match status" value="1"/>
</dbReference>
<reference evidence="2 3" key="1">
    <citation type="journal article" date="2019" name="Sci. Rep.">
        <title>Orb-weaving spider Araneus ventricosus genome elucidates the spidroin gene catalogue.</title>
        <authorList>
            <person name="Kono N."/>
            <person name="Nakamura H."/>
            <person name="Ohtoshi R."/>
            <person name="Moran D.A.P."/>
            <person name="Shinohara A."/>
            <person name="Yoshida Y."/>
            <person name="Fujiwara M."/>
            <person name="Mori M."/>
            <person name="Tomita M."/>
            <person name="Arakawa K."/>
        </authorList>
    </citation>
    <scope>NUCLEOTIDE SEQUENCE [LARGE SCALE GENOMIC DNA]</scope>
</reference>